<name>A0A0V1HSS1_9BILA</name>
<accession>A0A0V1HSS1</accession>
<reference evidence="2 3" key="1">
    <citation type="submission" date="2015-01" db="EMBL/GenBank/DDBJ databases">
        <title>Evolution of Trichinella species and genotypes.</title>
        <authorList>
            <person name="Korhonen P.K."/>
            <person name="Edoardo P."/>
            <person name="Giuseppe L.R."/>
            <person name="Gasser R.B."/>
        </authorList>
    </citation>
    <scope>NUCLEOTIDE SEQUENCE [LARGE SCALE GENOMIC DNA]</scope>
    <source>
        <strain evidence="2">ISS1029</strain>
    </source>
</reference>
<proteinExistence type="predicted"/>
<evidence type="ECO:0000256" key="1">
    <source>
        <dbReference type="SAM" id="MobiDB-lite"/>
    </source>
</evidence>
<gene>
    <name evidence="2" type="ORF">T11_10405</name>
</gene>
<protein>
    <submittedName>
        <fullName evidence="2">Uncharacterized protein</fullName>
    </submittedName>
</protein>
<comment type="caution">
    <text evidence="2">The sequence shown here is derived from an EMBL/GenBank/DDBJ whole genome shotgun (WGS) entry which is preliminary data.</text>
</comment>
<feature type="region of interest" description="Disordered" evidence="1">
    <location>
        <begin position="68"/>
        <end position="87"/>
    </location>
</feature>
<dbReference type="Proteomes" id="UP000055024">
    <property type="component" value="Unassembled WGS sequence"/>
</dbReference>
<feature type="compositionally biased region" description="Polar residues" evidence="1">
    <location>
        <begin position="12"/>
        <end position="21"/>
    </location>
</feature>
<evidence type="ECO:0000313" key="3">
    <source>
        <dbReference type="Proteomes" id="UP000055024"/>
    </source>
</evidence>
<sequence>MANQIAKFIRQQSFNGEQPISEQPMRKWGQANSSRSVGDCVTRICGSTTPTEVTLDCPSDGLRNTARPGCGLKVQQQGSRSYETPVPVDPERQLWRNRRSVDHELVPCCWNSRMPDNYREDSRLGFMVYKNPALDAFSPYISHPNRRQRWSRDGRSKEALVACMSPW</sequence>
<feature type="region of interest" description="Disordered" evidence="1">
    <location>
        <begin position="12"/>
        <end position="33"/>
    </location>
</feature>
<dbReference type="EMBL" id="JYDP01000030">
    <property type="protein sequence ID" value="KRZ13644.1"/>
    <property type="molecule type" value="Genomic_DNA"/>
</dbReference>
<evidence type="ECO:0000313" key="2">
    <source>
        <dbReference type="EMBL" id="KRZ13644.1"/>
    </source>
</evidence>
<organism evidence="2 3">
    <name type="scientific">Trichinella zimbabwensis</name>
    <dbReference type="NCBI Taxonomy" id="268475"/>
    <lineage>
        <taxon>Eukaryota</taxon>
        <taxon>Metazoa</taxon>
        <taxon>Ecdysozoa</taxon>
        <taxon>Nematoda</taxon>
        <taxon>Enoplea</taxon>
        <taxon>Dorylaimia</taxon>
        <taxon>Trichinellida</taxon>
        <taxon>Trichinellidae</taxon>
        <taxon>Trichinella</taxon>
    </lineage>
</organism>
<dbReference type="AlphaFoldDB" id="A0A0V1HSS1"/>
<keyword evidence="3" id="KW-1185">Reference proteome</keyword>